<evidence type="ECO:0000256" key="1">
    <source>
        <dbReference type="SAM" id="SignalP"/>
    </source>
</evidence>
<feature type="signal peptide" evidence="1">
    <location>
        <begin position="1"/>
        <end position="25"/>
    </location>
</feature>
<evidence type="ECO:0000313" key="4">
    <source>
        <dbReference type="Proteomes" id="UP000324748"/>
    </source>
</evidence>
<name>A0A5B0PW35_PUCGR</name>
<reference evidence="4 5" key="1">
    <citation type="submission" date="2019-05" db="EMBL/GenBank/DDBJ databases">
        <title>Emergence of the Ug99 lineage of the wheat stem rust pathogen through somatic hybridization.</title>
        <authorList>
            <person name="Li F."/>
            <person name="Upadhyaya N.M."/>
            <person name="Sperschneider J."/>
            <person name="Matny O."/>
            <person name="Nguyen-Phuc H."/>
            <person name="Mago R."/>
            <person name="Raley C."/>
            <person name="Miller M.E."/>
            <person name="Silverstein K.A.T."/>
            <person name="Henningsen E."/>
            <person name="Hirsch C.D."/>
            <person name="Visser B."/>
            <person name="Pretorius Z.A."/>
            <person name="Steffenson B.J."/>
            <person name="Schwessinger B."/>
            <person name="Dodds P.N."/>
            <person name="Figueroa M."/>
        </authorList>
    </citation>
    <scope>NUCLEOTIDE SEQUENCE [LARGE SCALE GENOMIC DNA]</scope>
    <source>
        <strain evidence="3">21-0</strain>
        <strain evidence="2 5">Ug99</strain>
    </source>
</reference>
<organism evidence="3 4">
    <name type="scientific">Puccinia graminis f. sp. tritici</name>
    <dbReference type="NCBI Taxonomy" id="56615"/>
    <lineage>
        <taxon>Eukaryota</taxon>
        <taxon>Fungi</taxon>
        <taxon>Dikarya</taxon>
        <taxon>Basidiomycota</taxon>
        <taxon>Pucciniomycotina</taxon>
        <taxon>Pucciniomycetes</taxon>
        <taxon>Pucciniales</taxon>
        <taxon>Pucciniaceae</taxon>
        <taxon>Puccinia</taxon>
    </lineage>
</organism>
<evidence type="ECO:0000313" key="5">
    <source>
        <dbReference type="Proteomes" id="UP000325313"/>
    </source>
</evidence>
<evidence type="ECO:0008006" key="6">
    <source>
        <dbReference type="Google" id="ProtNLM"/>
    </source>
</evidence>
<dbReference type="AlphaFoldDB" id="A0A5B0PW35"/>
<protein>
    <recommendedName>
        <fullName evidence="6">Hydrophobin</fullName>
    </recommendedName>
</protein>
<dbReference type="Proteomes" id="UP000324748">
    <property type="component" value="Unassembled WGS sequence"/>
</dbReference>
<sequence length="110" mass="12087">MQFQKSMIVFLAAVFTLGMVASVAGNFDYPCGIQDRHLGMCGTKDAVHQTWTLVNNKSKGGVQYQACPGSQVQHCCDNVIKKQIDAKKNQGLAFSYVTAHCDEVTYQPPK</sequence>
<keyword evidence="1" id="KW-0732">Signal</keyword>
<gene>
    <name evidence="3" type="ORF">PGT21_020895</name>
    <name evidence="2" type="ORF">PGTUg99_031662</name>
</gene>
<feature type="chain" id="PRO_5036137839" description="Hydrophobin" evidence="1">
    <location>
        <begin position="26"/>
        <end position="110"/>
    </location>
</feature>
<accession>A0A5B0PW35</accession>
<dbReference type="EMBL" id="VSWC01000041">
    <property type="protein sequence ID" value="KAA1104369.1"/>
    <property type="molecule type" value="Genomic_DNA"/>
</dbReference>
<evidence type="ECO:0000313" key="2">
    <source>
        <dbReference type="EMBL" id="KAA1068561.1"/>
    </source>
</evidence>
<dbReference type="EMBL" id="VDEP01000505">
    <property type="protein sequence ID" value="KAA1068561.1"/>
    <property type="molecule type" value="Genomic_DNA"/>
</dbReference>
<proteinExistence type="predicted"/>
<keyword evidence="4" id="KW-1185">Reference proteome</keyword>
<comment type="caution">
    <text evidence="3">The sequence shown here is derived from an EMBL/GenBank/DDBJ whole genome shotgun (WGS) entry which is preliminary data.</text>
</comment>
<dbReference type="Proteomes" id="UP000325313">
    <property type="component" value="Unassembled WGS sequence"/>
</dbReference>
<evidence type="ECO:0000313" key="3">
    <source>
        <dbReference type="EMBL" id="KAA1104369.1"/>
    </source>
</evidence>